<reference evidence="2 3" key="1">
    <citation type="submission" date="2018-06" db="EMBL/GenBank/DDBJ databases">
        <title>Genomic Encyclopedia of Type Strains, Phase IV (KMG-IV): sequencing the most valuable type-strain genomes for metagenomic binning, comparative biology and taxonomic classification.</title>
        <authorList>
            <person name="Goeker M."/>
        </authorList>
    </citation>
    <scope>NUCLEOTIDE SEQUENCE [LARGE SCALE GENOMIC DNA]</scope>
    <source>
        <strain evidence="2 3">DSM 44599</strain>
    </source>
</reference>
<gene>
    <name evidence="2" type="ORF">DFR74_101936</name>
</gene>
<keyword evidence="1" id="KW-0472">Membrane</keyword>
<evidence type="ECO:0000256" key="1">
    <source>
        <dbReference type="SAM" id="Phobius"/>
    </source>
</evidence>
<evidence type="ECO:0000313" key="2">
    <source>
        <dbReference type="EMBL" id="RBO96917.1"/>
    </source>
</evidence>
<keyword evidence="1" id="KW-0812">Transmembrane</keyword>
<accession>A0A366E3N2</accession>
<feature type="transmembrane region" description="Helical" evidence="1">
    <location>
        <begin position="63"/>
        <end position="81"/>
    </location>
</feature>
<dbReference type="RefSeq" id="WP_170160679.1">
    <property type="nucleotide sequence ID" value="NZ_QNRE01000001.1"/>
</dbReference>
<organism evidence="2 3">
    <name type="scientific">Nocardia puris</name>
    <dbReference type="NCBI Taxonomy" id="208602"/>
    <lineage>
        <taxon>Bacteria</taxon>
        <taxon>Bacillati</taxon>
        <taxon>Actinomycetota</taxon>
        <taxon>Actinomycetes</taxon>
        <taxon>Mycobacteriales</taxon>
        <taxon>Nocardiaceae</taxon>
        <taxon>Nocardia</taxon>
    </lineage>
</organism>
<feature type="transmembrane region" description="Helical" evidence="1">
    <location>
        <begin position="38"/>
        <end position="56"/>
    </location>
</feature>
<protein>
    <submittedName>
        <fullName evidence="2">Uncharacterized protein</fullName>
    </submittedName>
</protein>
<dbReference type="EMBL" id="QNRE01000001">
    <property type="protein sequence ID" value="RBO96917.1"/>
    <property type="molecule type" value="Genomic_DNA"/>
</dbReference>
<sequence length="142" mass="14727">MCYLAAAAIGSRRSGWVMVGVAGGVVFPAPLVGVDPTAALLAMGVGFAVFGFLRGDRIDRRELGVQTLGFAGFGAIALTAMMSGPLIAAHLAAVAALGHALWDVIHFAREKVVSRSLTEFCVVLDFGLGVLLLLTAWQVFPG</sequence>
<dbReference type="STRING" id="1210090.GCA_001613185_03741"/>
<dbReference type="AlphaFoldDB" id="A0A366E3N2"/>
<feature type="transmembrane region" description="Helical" evidence="1">
    <location>
        <begin position="120"/>
        <end position="140"/>
    </location>
</feature>
<keyword evidence="3" id="KW-1185">Reference proteome</keyword>
<proteinExistence type="predicted"/>
<evidence type="ECO:0000313" key="3">
    <source>
        <dbReference type="Proteomes" id="UP000252586"/>
    </source>
</evidence>
<feature type="transmembrane region" description="Helical" evidence="1">
    <location>
        <begin position="87"/>
        <end position="108"/>
    </location>
</feature>
<keyword evidence="1" id="KW-1133">Transmembrane helix</keyword>
<dbReference type="Proteomes" id="UP000252586">
    <property type="component" value="Unassembled WGS sequence"/>
</dbReference>
<name>A0A366E3N2_9NOCA</name>
<comment type="caution">
    <text evidence="2">The sequence shown here is derived from an EMBL/GenBank/DDBJ whole genome shotgun (WGS) entry which is preliminary data.</text>
</comment>